<keyword evidence="3" id="KW-1185">Reference proteome</keyword>
<evidence type="ECO:0000256" key="1">
    <source>
        <dbReference type="SAM" id="MobiDB-lite"/>
    </source>
</evidence>
<proteinExistence type="predicted"/>
<dbReference type="EMBL" id="JWIN03000029">
    <property type="protein sequence ID" value="KAB1256556.1"/>
    <property type="molecule type" value="Genomic_DNA"/>
</dbReference>
<feature type="region of interest" description="Disordered" evidence="1">
    <location>
        <begin position="344"/>
        <end position="369"/>
    </location>
</feature>
<protein>
    <submittedName>
        <fullName evidence="2">Uncharacterized protein</fullName>
    </submittedName>
</protein>
<feature type="region of interest" description="Disordered" evidence="1">
    <location>
        <begin position="170"/>
        <end position="240"/>
    </location>
</feature>
<feature type="compositionally biased region" description="Basic residues" evidence="1">
    <location>
        <begin position="355"/>
        <end position="369"/>
    </location>
</feature>
<feature type="compositionally biased region" description="Basic and acidic residues" evidence="1">
    <location>
        <begin position="220"/>
        <end position="239"/>
    </location>
</feature>
<sequence>MPHLAKTCSILVELPCWSHAGHLSPWRRGCRLPRASSWTSDGRRRPGTLPQTRICEACLPGEFPLTEKHRCTSSRLRCDVREWTCSAEFEHLVLTASGSTVSLLQVLCPSPSLPKVFFPLDQLGTWASLEQAFSARAPDRAGLRGAAGDLSGPDAAAGGSVAARYGWAGRGPGSGGATSQAQKGNRTRGWSLGQPCSLNSPDAPLRRCGGTRAAGGGIRNDAKGSRQEEHRGKPRRMDAAGRMYRAQQSWDLVSIRPPLGPGPDDDSFWAEASDMVKVRLFLRKPGEGRTGHTGSGRGAGVAHSLSAPAAAWFPSKERLQLSKCTSICELKPLLERARRRHRLPQNCPHSSLCPPRRRGVQPKTHRSSL</sequence>
<evidence type="ECO:0000313" key="3">
    <source>
        <dbReference type="Proteomes" id="UP000299084"/>
    </source>
</evidence>
<comment type="caution">
    <text evidence="2">The sequence shown here is derived from an EMBL/GenBank/DDBJ whole genome shotgun (WGS) entry which is preliminary data.</text>
</comment>
<accession>A0A5N4CCC7</accession>
<gene>
    <name evidence="2" type="ORF">Cadr_000027459</name>
</gene>
<evidence type="ECO:0000313" key="2">
    <source>
        <dbReference type="EMBL" id="KAB1256556.1"/>
    </source>
</evidence>
<organism evidence="2 3">
    <name type="scientific">Camelus dromedarius</name>
    <name type="common">Dromedary</name>
    <name type="synonym">Arabian camel</name>
    <dbReference type="NCBI Taxonomy" id="9838"/>
    <lineage>
        <taxon>Eukaryota</taxon>
        <taxon>Metazoa</taxon>
        <taxon>Chordata</taxon>
        <taxon>Craniata</taxon>
        <taxon>Vertebrata</taxon>
        <taxon>Euteleostomi</taxon>
        <taxon>Mammalia</taxon>
        <taxon>Eutheria</taxon>
        <taxon>Laurasiatheria</taxon>
        <taxon>Artiodactyla</taxon>
        <taxon>Tylopoda</taxon>
        <taxon>Camelidae</taxon>
        <taxon>Camelus</taxon>
    </lineage>
</organism>
<dbReference type="Proteomes" id="UP000299084">
    <property type="component" value="Unassembled WGS sequence"/>
</dbReference>
<name>A0A5N4CCC7_CAMDR</name>
<dbReference type="AlphaFoldDB" id="A0A5N4CCC7"/>
<reference evidence="2 3" key="1">
    <citation type="journal article" date="2019" name="Mol. Ecol. Resour.">
        <title>Improving Illumina assemblies with Hi-C and long reads: an example with the North African dromedary.</title>
        <authorList>
            <person name="Elbers J.P."/>
            <person name="Rogers M.F."/>
            <person name="Perelman P.L."/>
            <person name="Proskuryakova A.A."/>
            <person name="Serdyukova N.A."/>
            <person name="Johnson W.E."/>
            <person name="Horin P."/>
            <person name="Corander J."/>
            <person name="Murphy D."/>
            <person name="Burger P.A."/>
        </authorList>
    </citation>
    <scope>NUCLEOTIDE SEQUENCE [LARGE SCALE GENOMIC DNA]</scope>
    <source>
        <strain evidence="2">Drom800</strain>
        <tissue evidence="2">Blood</tissue>
    </source>
</reference>